<feature type="region of interest" description="Disordered" evidence="1">
    <location>
        <begin position="148"/>
        <end position="177"/>
    </location>
</feature>
<feature type="region of interest" description="Disordered" evidence="1">
    <location>
        <begin position="1"/>
        <end position="87"/>
    </location>
</feature>
<reference evidence="2 3" key="1">
    <citation type="submission" date="2015-11" db="EMBL/GenBank/DDBJ databases">
        <authorList>
            <person name="Zhang Y."/>
            <person name="Guo Z."/>
        </authorList>
    </citation>
    <scope>NUCLEOTIDE SEQUENCE [LARGE SCALE GENOMIC DNA]</scope>
    <source>
        <strain evidence="3">gdw1</strain>
    </source>
</reference>
<evidence type="ECO:0008006" key="4">
    <source>
        <dbReference type="Google" id="ProtNLM"/>
    </source>
</evidence>
<dbReference type="EMBL" id="LNZG01000016">
    <property type="protein sequence ID" value="ODA90229.1"/>
    <property type="molecule type" value="Genomic_DNA"/>
</dbReference>
<name>A0A1E2SKE6_LEIXY</name>
<organism evidence="2 3">
    <name type="scientific">Leifsonia xyli subsp. xyli</name>
    <dbReference type="NCBI Taxonomy" id="59736"/>
    <lineage>
        <taxon>Bacteria</taxon>
        <taxon>Bacillati</taxon>
        <taxon>Actinomycetota</taxon>
        <taxon>Actinomycetes</taxon>
        <taxon>Micrococcales</taxon>
        <taxon>Microbacteriaceae</taxon>
        <taxon>Leifsonia</taxon>
    </lineage>
</organism>
<dbReference type="Proteomes" id="UP000094426">
    <property type="component" value="Unassembled WGS sequence"/>
</dbReference>
<dbReference type="OrthoDB" id="4774617at2"/>
<evidence type="ECO:0000313" key="2">
    <source>
        <dbReference type="EMBL" id="ODA90229.1"/>
    </source>
</evidence>
<sequence>MSDPITPEVPTQQPVEAPAEVTPDPNPEAPKPTETVDFWKQKAREQENRAKSNAEAARRLQEIEESQKSEAQKQADATAKAIRDAEEAKAETLRYKVAATHKVGEDFFELLGSGDEETLTRRAQRLSTLLEAQQENEQLKAQIAALQAGKPIPTPSRPVATLKPGATPQDAQTEGDLIYSSLFGE</sequence>
<dbReference type="AlphaFoldDB" id="A0A1E2SKE6"/>
<evidence type="ECO:0000256" key="1">
    <source>
        <dbReference type="SAM" id="MobiDB-lite"/>
    </source>
</evidence>
<proteinExistence type="predicted"/>
<protein>
    <recommendedName>
        <fullName evidence="4">Scaffolding protein</fullName>
    </recommendedName>
</protein>
<comment type="caution">
    <text evidence="2">The sequence shown here is derived from an EMBL/GenBank/DDBJ whole genome shotgun (WGS) entry which is preliminary data.</text>
</comment>
<evidence type="ECO:0000313" key="3">
    <source>
        <dbReference type="Proteomes" id="UP000094426"/>
    </source>
</evidence>
<accession>A0A1E2SKE6</accession>
<dbReference type="RefSeq" id="WP_011185398.1">
    <property type="nucleotide sequence ID" value="NZ_LNZG01000016.1"/>
</dbReference>
<feature type="compositionally biased region" description="Basic and acidic residues" evidence="1">
    <location>
        <begin position="37"/>
        <end position="73"/>
    </location>
</feature>
<gene>
    <name evidence="2" type="ORF">ATY41_10735</name>
</gene>